<organism evidence="4 5">
    <name type="scientific">Trypanosoma rangeli</name>
    <dbReference type="NCBI Taxonomy" id="5698"/>
    <lineage>
        <taxon>Eukaryota</taxon>
        <taxon>Discoba</taxon>
        <taxon>Euglenozoa</taxon>
        <taxon>Kinetoplastea</taxon>
        <taxon>Metakinetoplastina</taxon>
        <taxon>Trypanosomatida</taxon>
        <taxon>Trypanosomatidae</taxon>
        <taxon>Trypanosoma</taxon>
        <taxon>Herpetosoma</taxon>
    </lineage>
</organism>
<evidence type="ECO:0000259" key="3">
    <source>
        <dbReference type="Pfam" id="PF24466"/>
    </source>
</evidence>
<sequence>MFEGREEESLATEECRATDVLQGQRPTLLGFSGGIYYPSVIPRKMSTLQSRWFLEDTVEDVLLAEDGYPNKKKLNDVLRHDFFGRGVVNANEGVLMGEFVANPEKFVHDIKLLHEVEDKTMFELLKAEYLLRQQGVVTLKQWMSFENKKLVPSYPRRILNIVLRDLKTMTVVTGPHIIGAFYRAVYDARWSHVVEVPGGEGVGMEVREGQPPQLWEFQEDQHTLAPSNHAEQLPPPQLRLMVLTSSRGWPFSWFRFEYLPHCYVTVEVERVWKIVLDDLTDWLITHGGGRFEPVTRIVIGTPGVGKSMNVGSYLLYHLLHYDAEKLPIVVHFIADRVFIFDKTTSVVVRFENVLDAWKVVTELSASVCGYIIYDVSEMGGMPSIKLPPTGWGMTLLTTPHCINYMEWKEEMDAKEIIVNCPDESDVKAMCAWRTRDRPAQEQAEYWSKIRDCMEYVGPVLRRLFNEANHGMYFDLVDNGVEDIVPVAGNYYIGLCSDILWHRCSRFQKLSKIVRVLGACRTERFRSAPISPVFKGKVYALLGRIMKWPVGFRMVLIPNYILLPAAVEEYGALAFMYCEFVKRIHDKLRELRAPAGGRKPRPCVLHVNPQLFPIDAVALLPKLSCPAKVDVRYRVLYVPGMRDFPLVDAFFFVDAPRKTMVGLQTATAKMHHITSSAVRQFSERLAEVFNDWEAFSVGLSWEIIYVQHAECRSVDTWQRCGVNNDPYEAQREAGDAASEFWNENVHHYLLKVSVGDAIAACGREVAVIFLGDTRMDVLNLDSSLWRDNRA</sequence>
<evidence type="ECO:0000313" key="5">
    <source>
        <dbReference type="Proteomes" id="UP000283634"/>
    </source>
</evidence>
<dbReference type="InterPro" id="IPR046836">
    <property type="entry name" value="RHS_C"/>
</dbReference>
<dbReference type="EMBL" id="MKGL01000006">
    <property type="protein sequence ID" value="RNF12373.1"/>
    <property type="molecule type" value="Genomic_DNA"/>
</dbReference>
<comment type="caution">
    <text evidence="4">The sequence shown here is derived from an EMBL/GenBank/DDBJ whole genome shotgun (WGS) entry which is preliminary data.</text>
</comment>
<feature type="domain" description="Retrotransposon hot spot protein,C-terminal" evidence="1">
    <location>
        <begin position="297"/>
        <end position="590"/>
    </location>
</feature>
<dbReference type="Proteomes" id="UP000283634">
    <property type="component" value="Unassembled WGS sequence"/>
</dbReference>
<gene>
    <name evidence="4" type="ORF">TraAM80_00385</name>
</gene>
<evidence type="ECO:0000259" key="1">
    <source>
        <dbReference type="Pfam" id="PF07999"/>
    </source>
</evidence>
<dbReference type="Pfam" id="PF20445">
    <property type="entry name" value="RHS_N"/>
    <property type="match status" value="1"/>
</dbReference>
<accession>A0A3R7RT55</accession>
<dbReference type="OrthoDB" id="2340858at2759"/>
<dbReference type="InterPro" id="IPR006518">
    <property type="entry name" value="Trypano_RHS"/>
</dbReference>
<dbReference type="RefSeq" id="XP_029242726.1">
    <property type="nucleotide sequence ID" value="XM_029377466.1"/>
</dbReference>
<dbReference type="VEuPathDB" id="TriTrypDB:TRSC58_06890"/>
<protein>
    <submittedName>
        <fullName evidence="4">Retrotransposon hot spot (RHS) protein</fullName>
    </submittedName>
</protein>
<dbReference type="GeneID" id="40324318"/>
<dbReference type="VEuPathDB" id="TriTrypDB:TRSC58_01499"/>
<dbReference type="NCBIfam" id="TIGR01631">
    <property type="entry name" value="Trypano_RHS"/>
    <property type="match status" value="1"/>
</dbReference>
<feature type="domain" description="DUF7578" evidence="3">
    <location>
        <begin position="69"/>
        <end position="130"/>
    </location>
</feature>
<dbReference type="Pfam" id="PF07999">
    <property type="entry name" value="RHSP"/>
    <property type="match status" value="1"/>
</dbReference>
<evidence type="ECO:0000259" key="2">
    <source>
        <dbReference type="Pfam" id="PF20445"/>
    </source>
</evidence>
<feature type="domain" description="Retrotransposon hot spot protein N-terminal" evidence="2">
    <location>
        <begin position="182"/>
        <end position="285"/>
    </location>
</feature>
<evidence type="ECO:0000313" key="4">
    <source>
        <dbReference type="EMBL" id="RNF12373.1"/>
    </source>
</evidence>
<dbReference type="Pfam" id="PF24466">
    <property type="entry name" value="DUF7578"/>
    <property type="match status" value="1"/>
</dbReference>
<dbReference type="InterPro" id="IPR056000">
    <property type="entry name" value="DUF7578"/>
</dbReference>
<name>A0A3R7RT55_TRYRA</name>
<keyword evidence="5" id="KW-1185">Reference proteome</keyword>
<reference evidence="4 5" key="1">
    <citation type="journal article" date="2018" name="BMC Genomics">
        <title>Genomic comparison of Trypanosoma conorhini and Trypanosoma rangeli to Trypanosoma cruzi strains of high and low virulence.</title>
        <authorList>
            <person name="Bradwell K.R."/>
            <person name="Koparde V.N."/>
            <person name="Matveyev A.V."/>
            <person name="Serrano M.G."/>
            <person name="Alves J.M."/>
            <person name="Parikh H."/>
            <person name="Huang B."/>
            <person name="Lee V."/>
            <person name="Espinosa-Alvarez O."/>
            <person name="Ortiz P.A."/>
            <person name="Costa-Martins A.G."/>
            <person name="Teixeira M.M."/>
            <person name="Buck G.A."/>
        </authorList>
    </citation>
    <scope>NUCLEOTIDE SEQUENCE [LARGE SCALE GENOMIC DNA]</scope>
    <source>
        <strain evidence="4 5">AM80</strain>
    </source>
</reference>
<dbReference type="AlphaFoldDB" id="A0A3R7RT55"/>
<dbReference type="InterPro" id="IPR046835">
    <property type="entry name" value="RHS_N"/>
</dbReference>
<dbReference type="OMA" id="DECVGAN"/>
<proteinExistence type="predicted"/>